<evidence type="ECO:0000313" key="3">
    <source>
        <dbReference type="EMBL" id="SFO14890.1"/>
    </source>
</evidence>
<sequence>MSKRNIDWNDSKLKQRLSEGRGTGEKEDYTPWHKTQDFPSYGRASRLLGVKTGRIHHFFSKTQRDYFLLLDWDDSVYDIREQFPLLDYKTVISELSDIECSKFSNDIADYVLTTTFLVTMVNDDGSFKYFARSVKYASDLEKKIAQEKLEIERRYWESKSIEWKLVTNKDINMVKVKNLEYINQSSSLKYTNESFEDISHRIRDKYLCGNDKILSTIFADIDNTMGLPRGECILIFKSLLARKMIIVDINEMIDIRRPMELVFRY</sequence>
<name>A0A1I5EU29_9CLOT</name>
<dbReference type="CDD" id="cd22362">
    <property type="entry name" value="TnsA_endonuclease-like"/>
    <property type="match status" value="1"/>
</dbReference>
<keyword evidence="3" id="KW-0255">Endonuclease</keyword>
<dbReference type="InterPro" id="IPR011335">
    <property type="entry name" value="Restrct_endonuc-II-like"/>
</dbReference>
<proteinExistence type="predicted"/>
<dbReference type="OrthoDB" id="5291587at2"/>
<dbReference type="GO" id="GO:0003676">
    <property type="term" value="F:nucleic acid binding"/>
    <property type="evidence" value="ECO:0007669"/>
    <property type="project" value="InterPro"/>
</dbReference>
<accession>A0A1I5EU29</accession>
<protein>
    <submittedName>
        <fullName evidence="3">TnsA endonuclease C terminal</fullName>
    </submittedName>
</protein>
<organism evidence="3 4">
    <name type="scientific">Proteiniclasticum ruminis</name>
    <dbReference type="NCBI Taxonomy" id="398199"/>
    <lineage>
        <taxon>Bacteria</taxon>
        <taxon>Bacillati</taxon>
        <taxon>Bacillota</taxon>
        <taxon>Clostridia</taxon>
        <taxon>Eubacteriales</taxon>
        <taxon>Clostridiaceae</taxon>
        <taxon>Proteiniclasticum</taxon>
    </lineage>
</organism>
<feature type="domain" description="TnsA endonuclease N-terminal" evidence="2">
    <location>
        <begin position="73"/>
        <end position="167"/>
    </location>
</feature>
<dbReference type="InterPro" id="IPR014832">
    <property type="entry name" value="TnsA_C"/>
</dbReference>
<dbReference type="Pfam" id="PF08722">
    <property type="entry name" value="Tn7_TnsA-like_N"/>
    <property type="match status" value="1"/>
</dbReference>
<keyword evidence="3" id="KW-0540">Nuclease</keyword>
<keyword evidence="3" id="KW-0378">Hydrolase</keyword>
<feature type="domain" description="TnsA endonuclease C-terminal" evidence="1">
    <location>
        <begin position="170"/>
        <end position="249"/>
    </location>
</feature>
<keyword evidence="4" id="KW-1185">Reference proteome</keyword>
<dbReference type="InterPro" id="IPR036388">
    <property type="entry name" value="WH-like_DNA-bd_sf"/>
</dbReference>
<evidence type="ECO:0000259" key="1">
    <source>
        <dbReference type="Pfam" id="PF08721"/>
    </source>
</evidence>
<dbReference type="EMBL" id="FOVK01000021">
    <property type="protein sequence ID" value="SFO14890.1"/>
    <property type="molecule type" value="Genomic_DNA"/>
</dbReference>
<dbReference type="InterPro" id="IPR011856">
    <property type="entry name" value="tRNA_endonuc-like_dom_sf"/>
</dbReference>
<dbReference type="Pfam" id="PF08721">
    <property type="entry name" value="Tn7_Tnp_TnsA_C"/>
    <property type="match status" value="1"/>
</dbReference>
<gene>
    <name evidence="3" type="ORF">SAMN04488695_1217</name>
</gene>
<dbReference type="GO" id="GO:0004519">
    <property type="term" value="F:endonuclease activity"/>
    <property type="evidence" value="ECO:0007669"/>
    <property type="project" value="UniProtKB-KW"/>
</dbReference>
<dbReference type="Gene3D" id="1.10.10.10">
    <property type="entry name" value="Winged helix-like DNA-binding domain superfamily/Winged helix DNA-binding domain"/>
    <property type="match status" value="1"/>
</dbReference>
<reference evidence="3 4" key="1">
    <citation type="submission" date="2016-10" db="EMBL/GenBank/DDBJ databases">
        <authorList>
            <person name="de Groot N.N."/>
        </authorList>
    </citation>
    <scope>NUCLEOTIDE SEQUENCE [LARGE SCALE GENOMIC DNA]</scope>
    <source>
        <strain evidence="3 4">ML2</strain>
    </source>
</reference>
<dbReference type="InterPro" id="IPR014833">
    <property type="entry name" value="TnsA_N"/>
</dbReference>
<dbReference type="RefSeq" id="WP_074913203.1">
    <property type="nucleotide sequence ID" value="NZ_FOVK01000021.1"/>
</dbReference>
<dbReference type="Gene3D" id="3.40.1350.10">
    <property type="match status" value="1"/>
</dbReference>
<evidence type="ECO:0000313" key="4">
    <source>
        <dbReference type="Proteomes" id="UP000181899"/>
    </source>
</evidence>
<dbReference type="SUPFAM" id="SSF52980">
    <property type="entry name" value="Restriction endonuclease-like"/>
    <property type="match status" value="1"/>
</dbReference>
<evidence type="ECO:0000259" key="2">
    <source>
        <dbReference type="Pfam" id="PF08722"/>
    </source>
</evidence>
<dbReference type="AlphaFoldDB" id="A0A1I5EU29"/>
<dbReference type="Proteomes" id="UP000181899">
    <property type="component" value="Unassembled WGS sequence"/>
</dbReference>